<feature type="chain" id="PRO_5045802702" evidence="1">
    <location>
        <begin position="26"/>
        <end position="180"/>
    </location>
</feature>
<keyword evidence="4" id="KW-1185">Reference proteome</keyword>
<evidence type="ECO:0000259" key="2">
    <source>
        <dbReference type="Pfam" id="PF21642"/>
    </source>
</evidence>
<dbReference type="EMBL" id="JAUSTM010000009">
    <property type="protein sequence ID" value="MDQ0222629.1"/>
    <property type="molecule type" value="Genomic_DNA"/>
</dbReference>
<dbReference type="InterPro" id="IPR047840">
    <property type="entry name" value="SP_0191-like"/>
</dbReference>
<dbReference type="Proteomes" id="UP001223079">
    <property type="component" value="Unassembled WGS sequence"/>
</dbReference>
<dbReference type="InterPro" id="IPR036699">
    <property type="entry name" value="YehR-like_sf"/>
</dbReference>
<protein>
    <submittedName>
        <fullName evidence="3">Uncharacterized lipoprotein YehR (DUF1307 family)</fullName>
    </submittedName>
</protein>
<evidence type="ECO:0000313" key="4">
    <source>
        <dbReference type="Proteomes" id="UP001223079"/>
    </source>
</evidence>
<dbReference type="NCBIfam" id="NF041193">
    <property type="entry name" value="lipo_SP0191"/>
    <property type="match status" value="1"/>
</dbReference>
<accession>A0ABT9YRK9</accession>
<feature type="signal peptide" evidence="1">
    <location>
        <begin position="1"/>
        <end position="25"/>
    </location>
</feature>
<dbReference type="PROSITE" id="PS51257">
    <property type="entry name" value="PROKAR_LIPOPROTEIN"/>
    <property type="match status" value="1"/>
</dbReference>
<evidence type="ECO:0000313" key="3">
    <source>
        <dbReference type="EMBL" id="MDQ0222629.1"/>
    </source>
</evidence>
<dbReference type="RefSeq" id="WP_307121820.1">
    <property type="nucleotide sequence ID" value="NZ_JAUSTM010000009.1"/>
</dbReference>
<name>A0ABT9YRK9_9STRE</name>
<evidence type="ECO:0000256" key="1">
    <source>
        <dbReference type="SAM" id="SignalP"/>
    </source>
</evidence>
<keyword evidence="3" id="KW-0449">Lipoprotein</keyword>
<dbReference type="InterPro" id="IPR048787">
    <property type="entry name" value="SP_0191-like_C"/>
</dbReference>
<dbReference type="Pfam" id="PF21642">
    <property type="entry name" value="SP_0191-like"/>
    <property type="match status" value="1"/>
</dbReference>
<gene>
    <name evidence="3" type="ORF">J2S23_001181</name>
</gene>
<comment type="caution">
    <text evidence="3">The sequence shown here is derived from an EMBL/GenBank/DDBJ whole genome shotgun (WGS) entry which is preliminary data.</text>
</comment>
<feature type="domain" description="SP-0191-like C-terminal" evidence="2">
    <location>
        <begin position="48"/>
        <end position="168"/>
    </location>
</feature>
<organism evidence="3 4">
    <name type="scientific">Streptococcus moroccensis</name>
    <dbReference type="NCBI Taxonomy" id="1451356"/>
    <lineage>
        <taxon>Bacteria</taxon>
        <taxon>Bacillati</taxon>
        <taxon>Bacillota</taxon>
        <taxon>Bacilli</taxon>
        <taxon>Lactobacillales</taxon>
        <taxon>Streptococcaceae</taxon>
        <taxon>Streptococcus</taxon>
    </lineage>
</organism>
<sequence>MGKMKGIVLLLVMVLLVGCSTKNEAKETTTTSEVAEEQVVKTQSFELEMANGQIQEQTVIYKGEKLQKVILRNELQPTPEITDAINDLGFEETKKLLGESMAEDPAYQELEQIEGLAYELQSTDDNQLFLQFTLEVPNLDANALGRSEIFQGSGLADLDHLKAEEYLKRLEAYGAKPVTP</sequence>
<keyword evidence="1" id="KW-0732">Signal</keyword>
<dbReference type="SUPFAM" id="SSF160704">
    <property type="entry name" value="YehR-like"/>
    <property type="match status" value="1"/>
</dbReference>
<proteinExistence type="predicted"/>
<reference evidence="3 4" key="1">
    <citation type="submission" date="2023-07" db="EMBL/GenBank/DDBJ databases">
        <title>Genomic Encyclopedia of Type Strains, Phase IV (KMG-IV): sequencing the most valuable type-strain genomes for metagenomic binning, comparative biology and taxonomic classification.</title>
        <authorList>
            <person name="Goeker M."/>
        </authorList>
    </citation>
    <scope>NUCLEOTIDE SEQUENCE [LARGE SCALE GENOMIC DNA]</scope>
    <source>
        <strain evidence="3 4">DSM 105143</strain>
    </source>
</reference>